<comment type="caution">
    <text evidence="2">The sequence shown here is derived from an EMBL/GenBank/DDBJ whole genome shotgun (WGS) entry which is preliminary data.</text>
</comment>
<dbReference type="EMBL" id="AWSE01000131">
    <property type="protein sequence ID" value="ERH22798.1"/>
    <property type="molecule type" value="Genomic_DNA"/>
</dbReference>
<evidence type="ECO:0000313" key="2">
    <source>
        <dbReference type="EMBL" id="ERH22798.1"/>
    </source>
</evidence>
<evidence type="ECO:0000313" key="3">
    <source>
        <dbReference type="Proteomes" id="UP000016536"/>
    </source>
</evidence>
<dbReference type="PATRIC" id="fig|1321818.3.peg.1848"/>
<dbReference type="Proteomes" id="UP000016536">
    <property type="component" value="Unassembled WGS sequence"/>
</dbReference>
<sequence>MHDQERSTFVVKSTGLYPCVGVESGQVPAVALAGAVLLTEAIRVTGLGDGLSQALAAWRRPSAAHEPGKMLSDPAVLRCEDEVFGPVASDPTVCRLIKALARDAKRRLTTMWGGPPRWNEDGASWVERVTRPRIDADPRVVEATAQQQAAAKAVRKALEPDDLPRLRMYARIFGTDAVAKNQAAYLDARPHRNVEDATRTANRAHAEIEALRAFTPTEALRRIKQSCAIEQTQRDATDRAVEERHRQLQSSHALTQDRGPRYGGPSLDR</sequence>
<dbReference type="HOGENOM" id="CLU_1033021_0_0_11"/>
<accession>U1RT32</accession>
<feature type="compositionally biased region" description="Basic and acidic residues" evidence="1">
    <location>
        <begin position="232"/>
        <end position="246"/>
    </location>
</feature>
<reference evidence="2 3" key="1">
    <citation type="submission" date="2013-08" db="EMBL/GenBank/DDBJ databases">
        <authorList>
            <person name="Weinstock G."/>
            <person name="Sodergren E."/>
            <person name="Wylie T."/>
            <person name="Fulton L."/>
            <person name="Fulton R."/>
            <person name="Fronick C."/>
            <person name="O'Laughlin M."/>
            <person name="Godfrey J."/>
            <person name="Miner T."/>
            <person name="Herter B."/>
            <person name="Appelbaum E."/>
            <person name="Cordes M."/>
            <person name="Lek S."/>
            <person name="Wollam A."/>
            <person name="Pepin K.H."/>
            <person name="Palsikar V.B."/>
            <person name="Mitreva M."/>
            <person name="Wilson R.K."/>
        </authorList>
    </citation>
    <scope>NUCLEOTIDE SEQUENCE [LARGE SCALE GENOMIC DNA]</scope>
    <source>
        <strain evidence="2 3">F0542</strain>
    </source>
</reference>
<gene>
    <name evidence="2" type="ORF">HMPREF1979_02194</name>
</gene>
<proteinExistence type="predicted"/>
<name>U1RT32_9ACTO</name>
<feature type="region of interest" description="Disordered" evidence="1">
    <location>
        <begin position="230"/>
        <end position="269"/>
    </location>
</feature>
<protein>
    <submittedName>
        <fullName evidence="2">Uncharacterized protein</fullName>
    </submittedName>
</protein>
<organism evidence="2 3">
    <name type="scientific">Actinomyces johnsonii F0542</name>
    <dbReference type="NCBI Taxonomy" id="1321818"/>
    <lineage>
        <taxon>Bacteria</taxon>
        <taxon>Bacillati</taxon>
        <taxon>Actinomycetota</taxon>
        <taxon>Actinomycetes</taxon>
        <taxon>Actinomycetales</taxon>
        <taxon>Actinomycetaceae</taxon>
        <taxon>Actinomyces</taxon>
    </lineage>
</organism>
<keyword evidence="3" id="KW-1185">Reference proteome</keyword>
<evidence type="ECO:0000256" key="1">
    <source>
        <dbReference type="SAM" id="MobiDB-lite"/>
    </source>
</evidence>
<dbReference type="AlphaFoldDB" id="U1RT32"/>